<dbReference type="SUPFAM" id="SSF55060">
    <property type="entry name" value="GHMP Kinase, C-terminal domain"/>
    <property type="match status" value="1"/>
</dbReference>
<keyword evidence="7 9" id="KW-0067">ATP-binding</keyword>
<evidence type="ECO:0000256" key="9">
    <source>
        <dbReference type="HAMAP-Rule" id="MF_00061"/>
    </source>
</evidence>
<evidence type="ECO:0000256" key="3">
    <source>
        <dbReference type="ARBA" id="ARBA00017473"/>
    </source>
</evidence>
<dbReference type="Proteomes" id="UP000823935">
    <property type="component" value="Unassembled WGS sequence"/>
</dbReference>
<dbReference type="InterPro" id="IPR020568">
    <property type="entry name" value="Ribosomal_Su5_D2-typ_SF"/>
</dbReference>
<dbReference type="GO" id="GO:0005524">
    <property type="term" value="F:ATP binding"/>
    <property type="evidence" value="ECO:0007669"/>
    <property type="project" value="UniProtKB-UniRule"/>
</dbReference>
<evidence type="ECO:0000259" key="11">
    <source>
        <dbReference type="Pfam" id="PF08544"/>
    </source>
</evidence>
<evidence type="ECO:0000256" key="4">
    <source>
        <dbReference type="ARBA" id="ARBA00022679"/>
    </source>
</evidence>
<comment type="function">
    <text evidence="9">Catalyzes the phosphorylation of the position 2 hydroxy group of 4-diphosphocytidyl-2C-methyl-D-erythritol.</text>
</comment>
<dbReference type="PANTHER" id="PTHR43527">
    <property type="entry name" value="4-DIPHOSPHOCYTIDYL-2-C-METHYL-D-ERYTHRITOL KINASE, CHLOROPLASTIC"/>
    <property type="match status" value="1"/>
</dbReference>
<evidence type="ECO:0000313" key="12">
    <source>
        <dbReference type="EMBL" id="HIS33101.1"/>
    </source>
</evidence>
<name>A0A9D1EWL4_9FIRM</name>
<feature type="binding site" evidence="9">
    <location>
        <begin position="95"/>
        <end position="105"/>
    </location>
    <ligand>
        <name>ATP</name>
        <dbReference type="ChEBI" id="CHEBI:30616"/>
    </ligand>
</feature>
<feature type="domain" description="GHMP kinase N-terminal" evidence="10">
    <location>
        <begin position="67"/>
        <end position="145"/>
    </location>
</feature>
<feature type="domain" description="GHMP kinase C-terminal" evidence="11">
    <location>
        <begin position="200"/>
        <end position="274"/>
    </location>
</feature>
<dbReference type="InterPro" id="IPR006204">
    <property type="entry name" value="GHMP_kinase_N_dom"/>
</dbReference>
<keyword evidence="6 9" id="KW-0418">Kinase</keyword>
<dbReference type="Pfam" id="PF00288">
    <property type="entry name" value="GHMP_kinases_N"/>
    <property type="match status" value="1"/>
</dbReference>
<feature type="active site" evidence="9">
    <location>
        <position position="11"/>
    </location>
</feature>
<dbReference type="Gene3D" id="3.30.230.10">
    <property type="match status" value="1"/>
</dbReference>
<feature type="active site" evidence="9">
    <location>
        <position position="137"/>
    </location>
</feature>
<dbReference type="InterPro" id="IPR004424">
    <property type="entry name" value="IspE"/>
</dbReference>
<dbReference type="PIRSF" id="PIRSF010376">
    <property type="entry name" value="IspE"/>
    <property type="match status" value="1"/>
</dbReference>
<dbReference type="GO" id="GO:0050515">
    <property type="term" value="F:4-(cytidine 5'-diphospho)-2-C-methyl-D-erythritol kinase activity"/>
    <property type="evidence" value="ECO:0007669"/>
    <property type="project" value="UniProtKB-UniRule"/>
</dbReference>
<dbReference type="InterPro" id="IPR013750">
    <property type="entry name" value="GHMP_kinase_C_dom"/>
</dbReference>
<organism evidence="12 13">
    <name type="scientific">Candidatus Limivivens intestinipullorum</name>
    <dbReference type="NCBI Taxonomy" id="2840858"/>
    <lineage>
        <taxon>Bacteria</taxon>
        <taxon>Bacillati</taxon>
        <taxon>Bacillota</taxon>
        <taxon>Clostridia</taxon>
        <taxon>Lachnospirales</taxon>
        <taxon>Lachnospiraceae</taxon>
        <taxon>Lachnospiraceae incertae sedis</taxon>
        <taxon>Candidatus Limivivens</taxon>
    </lineage>
</organism>
<dbReference type="AlphaFoldDB" id="A0A9D1EWL4"/>
<dbReference type="EMBL" id="DVIQ01000112">
    <property type="protein sequence ID" value="HIS33101.1"/>
    <property type="molecule type" value="Genomic_DNA"/>
</dbReference>
<dbReference type="InterPro" id="IPR036554">
    <property type="entry name" value="GHMP_kinase_C_sf"/>
</dbReference>
<dbReference type="GO" id="GO:0016114">
    <property type="term" value="P:terpenoid biosynthetic process"/>
    <property type="evidence" value="ECO:0007669"/>
    <property type="project" value="UniProtKB-UniRule"/>
</dbReference>
<evidence type="ECO:0000256" key="6">
    <source>
        <dbReference type="ARBA" id="ARBA00022777"/>
    </source>
</evidence>
<protein>
    <recommendedName>
        <fullName evidence="3 9">4-diphosphocytidyl-2-C-methyl-D-erythritol kinase</fullName>
        <shortName evidence="9">CMK</shortName>
        <ecNumber evidence="2 9">2.7.1.148</ecNumber>
    </recommendedName>
    <alternativeName>
        <fullName evidence="8 9">4-(cytidine-5'-diphospho)-2-C-methyl-D-erythritol kinase</fullName>
    </alternativeName>
</protein>
<keyword evidence="4 9" id="KW-0808">Transferase</keyword>
<comment type="similarity">
    <text evidence="1 9">Belongs to the GHMP kinase family. IspE subfamily.</text>
</comment>
<dbReference type="Gene3D" id="3.30.70.890">
    <property type="entry name" value="GHMP kinase, C-terminal domain"/>
    <property type="match status" value="1"/>
</dbReference>
<reference evidence="12" key="2">
    <citation type="journal article" date="2021" name="PeerJ">
        <title>Extensive microbial diversity within the chicken gut microbiome revealed by metagenomics and culture.</title>
        <authorList>
            <person name="Gilroy R."/>
            <person name="Ravi A."/>
            <person name="Getino M."/>
            <person name="Pursley I."/>
            <person name="Horton D.L."/>
            <person name="Alikhan N.F."/>
            <person name="Baker D."/>
            <person name="Gharbi K."/>
            <person name="Hall N."/>
            <person name="Watson M."/>
            <person name="Adriaenssens E.M."/>
            <person name="Foster-Nyarko E."/>
            <person name="Jarju S."/>
            <person name="Secka A."/>
            <person name="Antonio M."/>
            <person name="Oren A."/>
            <person name="Chaudhuri R.R."/>
            <person name="La Ragione R."/>
            <person name="Hildebrand F."/>
            <person name="Pallen M.J."/>
        </authorList>
    </citation>
    <scope>NUCLEOTIDE SEQUENCE</scope>
    <source>
        <strain evidence="12">CHK190-19873</strain>
    </source>
</reference>
<keyword evidence="5 9" id="KW-0547">Nucleotide-binding</keyword>
<dbReference type="GO" id="GO:0019288">
    <property type="term" value="P:isopentenyl diphosphate biosynthetic process, methylerythritol 4-phosphate pathway"/>
    <property type="evidence" value="ECO:0007669"/>
    <property type="project" value="UniProtKB-UniRule"/>
</dbReference>
<comment type="caution">
    <text evidence="12">The sequence shown here is derived from an EMBL/GenBank/DDBJ whole genome shotgun (WGS) entry which is preliminary data.</text>
</comment>
<keyword evidence="9" id="KW-0414">Isoprene biosynthesis</keyword>
<dbReference type="NCBIfam" id="TIGR00154">
    <property type="entry name" value="ispE"/>
    <property type="match status" value="1"/>
</dbReference>
<evidence type="ECO:0000259" key="10">
    <source>
        <dbReference type="Pfam" id="PF00288"/>
    </source>
</evidence>
<dbReference type="InterPro" id="IPR014721">
    <property type="entry name" value="Ribsml_uS5_D2-typ_fold_subgr"/>
</dbReference>
<comment type="pathway">
    <text evidence="9">Isoprenoid biosynthesis; isopentenyl diphosphate biosynthesis via DXP pathway; isopentenyl diphosphate from 1-deoxy-D-xylulose 5-phosphate: step 3/6.</text>
</comment>
<evidence type="ECO:0000256" key="7">
    <source>
        <dbReference type="ARBA" id="ARBA00022840"/>
    </source>
</evidence>
<evidence type="ECO:0000256" key="8">
    <source>
        <dbReference type="ARBA" id="ARBA00032554"/>
    </source>
</evidence>
<gene>
    <name evidence="9" type="primary">ispE</name>
    <name evidence="12" type="ORF">IAB44_16380</name>
</gene>
<reference evidence="12" key="1">
    <citation type="submission" date="2020-10" db="EMBL/GenBank/DDBJ databases">
        <authorList>
            <person name="Gilroy R."/>
        </authorList>
    </citation>
    <scope>NUCLEOTIDE SEQUENCE</scope>
    <source>
        <strain evidence="12">CHK190-19873</strain>
    </source>
</reference>
<accession>A0A9D1EWL4</accession>
<dbReference type="Pfam" id="PF08544">
    <property type="entry name" value="GHMP_kinases_C"/>
    <property type="match status" value="1"/>
</dbReference>
<proteinExistence type="inferred from homology"/>
<dbReference type="EC" id="2.7.1.148" evidence="2 9"/>
<comment type="catalytic activity">
    <reaction evidence="9">
        <text>4-CDP-2-C-methyl-D-erythritol + ATP = 4-CDP-2-C-methyl-D-erythritol 2-phosphate + ADP + H(+)</text>
        <dbReference type="Rhea" id="RHEA:18437"/>
        <dbReference type="ChEBI" id="CHEBI:15378"/>
        <dbReference type="ChEBI" id="CHEBI:30616"/>
        <dbReference type="ChEBI" id="CHEBI:57823"/>
        <dbReference type="ChEBI" id="CHEBI:57919"/>
        <dbReference type="ChEBI" id="CHEBI:456216"/>
        <dbReference type="EC" id="2.7.1.148"/>
    </reaction>
</comment>
<evidence type="ECO:0000256" key="5">
    <source>
        <dbReference type="ARBA" id="ARBA00022741"/>
    </source>
</evidence>
<dbReference type="NCBIfam" id="NF011202">
    <property type="entry name" value="PRK14608.1"/>
    <property type="match status" value="1"/>
</dbReference>
<evidence type="ECO:0000313" key="13">
    <source>
        <dbReference type="Proteomes" id="UP000823935"/>
    </source>
</evidence>
<evidence type="ECO:0000256" key="2">
    <source>
        <dbReference type="ARBA" id="ARBA00012052"/>
    </source>
</evidence>
<dbReference type="HAMAP" id="MF_00061">
    <property type="entry name" value="IspE"/>
    <property type="match status" value="1"/>
</dbReference>
<dbReference type="SUPFAM" id="SSF54211">
    <property type="entry name" value="Ribosomal protein S5 domain 2-like"/>
    <property type="match status" value="1"/>
</dbReference>
<dbReference type="PANTHER" id="PTHR43527:SF2">
    <property type="entry name" value="4-DIPHOSPHOCYTIDYL-2-C-METHYL-D-ERYTHRITOL KINASE, CHLOROPLASTIC"/>
    <property type="match status" value="1"/>
</dbReference>
<evidence type="ECO:0000256" key="1">
    <source>
        <dbReference type="ARBA" id="ARBA00009684"/>
    </source>
</evidence>
<sequence>MRKIKLKAMAKINLGLDVVRKREDGYHEVRMIMQTIRMYDQLQLLKREAPGIRVKTNLYYLPTNEDNLVYKAAKLLMDEFHIRQGLHIDLHKFIPVAAGMAGGSSDAAAVLVGMNRMFGLGLSRTQLMERGVKLGADIPYCIMRGTALAEGIGENLTRLEPVPCCHVLVAKPGIHVSTKFVYSNLKVSELKTHPDIDGQIEAIKNRDLKGIAALMGNVLETVTIPAYPVIQQIKDEMLSHGALNAMMSGSGPTVFGLFDREEKACQAAAALKEKELAKQVYLTGMFQGGKEDEE</sequence>